<keyword evidence="8" id="KW-0560">Oxidoreductase</keyword>
<evidence type="ECO:0000256" key="3">
    <source>
        <dbReference type="ARBA" id="ARBA00022630"/>
    </source>
</evidence>
<dbReference type="PANTHER" id="PTHR11552:SF147">
    <property type="entry name" value="CHOLINE DEHYDROGENASE, MITOCHONDRIAL"/>
    <property type="match status" value="1"/>
</dbReference>
<comment type="caution">
    <text evidence="8">The sequence shown here is derived from an EMBL/GenBank/DDBJ whole genome shotgun (WGS) entry which is preliminary data.</text>
</comment>
<dbReference type="SUPFAM" id="SSF54373">
    <property type="entry name" value="FAD-linked reductases, C-terminal domain"/>
    <property type="match status" value="1"/>
</dbReference>
<evidence type="ECO:0000256" key="6">
    <source>
        <dbReference type="RuleBase" id="RU003968"/>
    </source>
</evidence>
<dbReference type="GO" id="GO:0050660">
    <property type="term" value="F:flavin adenine dinucleotide binding"/>
    <property type="evidence" value="ECO:0007669"/>
    <property type="project" value="InterPro"/>
</dbReference>
<proteinExistence type="inferred from homology"/>
<evidence type="ECO:0000313" key="8">
    <source>
        <dbReference type="EMBL" id="KAA0018388.1"/>
    </source>
</evidence>
<dbReference type="Gene3D" id="3.50.50.60">
    <property type="entry name" value="FAD/NAD(P)-binding domain"/>
    <property type="match status" value="1"/>
</dbReference>
<accession>A0A5A7S738</accession>
<comment type="cofactor">
    <cofactor evidence="1 5">
        <name>FAD</name>
        <dbReference type="ChEBI" id="CHEBI:57692"/>
    </cofactor>
</comment>
<feature type="binding site" evidence="5">
    <location>
        <position position="82"/>
    </location>
    <ligand>
        <name>FAD</name>
        <dbReference type="ChEBI" id="CHEBI:57692"/>
    </ligand>
</feature>
<dbReference type="PANTHER" id="PTHR11552">
    <property type="entry name" value="GLUCOSE-METHANOL-CHOLINE GMC OXIDOREDUCTASE"/>
    <property type="match status" value="1"/>
</dbReference>
<dbReference type="Proteomes" id="UP000322244">
    <property type="component" value="Unassembled WGS sequence"/>
</dbReference>
<dbReference type="GO" id="GO:0016614">
    <property type="term" value="F:oxidoreductase activity, acting on CH-OH group of donors"/>
    <property type="evidence" value="ECO:0007669"/>
    <property type="project" value="InterPro"/>
</dbReference>
<dbReference type="PIRSF" id="PIRSF000137">
    <property type="entry name" value="Alcohol_oxidase"/>
    <property type="match status" value="1"/>
</dbReference>
<keyword evidence="3 6" id="KW-0285">Flavoprotein</keyword>
<dbReference type="Gene3D" id="3.30.410.40">
    <property type="match status" value="1"/>
</dbReference>
<dbReference type="AlphaFoldDB" id="A0A5A7S738"/>
<dbReference type="InterPro" id="IPR000172">
    <property type="entry name" value="GMC_OxRdtase_N"/>
</dbReference>
<dbReference type="InterPro" id="IPR036188">
    <property type="entry name" value="FAD/NAD-bd_sf"/>
</dbReference>
<evidence type="ECO:0000259" key="7">
    <source>
        <dbReference type="PROSITE" id="PS00623"/>
    </source>
</evidence>
<name>A0A5A7S738_9NOCA</name>
<evidence type="ECO:0000313" key="9">
    <source>
        <dbReference type="Proteomes" id="UP000322244"/>
    </source>
</evidence>
<dbReference type="OrthoDB" id="9785276at2"/>
<organism evidence="8 9">
    <name type="scientific">Antrihabitans cavernicola</name>
    <dbReference type="NCBI Taxonomy" id="2495913"/>
    <lineage>
        <taxon>Bacteria</taxon>
        <taxon>Bacillati</taxon>
        <taxon>Actinomycetota</taxon>
        <taxon>Actinomycetes</taxon>
        <taxon>Mycobacteriales</taxon>
        <taxon>Nocardiaceae</taxon>
        <taxon>Antrihabitans</taxon>
    </lineage>
</organism>
<dbReference type="InterPro" id="IPR012132">
    <property type="entry name" value="GMC_OxRdtase"/>
</dbReference>
<reference evidence="8 9" key="1">
    <citation type="submission" date="2019-07" db="EMBL/GenBank/DDBJ databases">
        <title>Rhodococcus cavernicolus sp. nov., isolated from a cave.</title>
        <authorList>
            <person name="Lee S.D."/>
        </authorList>
    </citation>
    <scope>NUCLEOTIDE SEQUENCE [LARGE SCALE GENOMIC DNA]</scope>
    <source>
        <strain evidence="8 9">C1-24</strain>
    </source>
</reference>
<dbReference type="InterPro" id="IPR007867">
    <property type="entry name" value="GMC_OxRtase_C"/>
</dbReference>
<dbReference type="SUPFAM" id="SSF51905">
    <property type="entry name" value="FAD/NAD(P)-binding domain"/>
    <property type="match status" value="1"/>
</dbReference>
<keyword evidence="9" id="KW-1185">Reference proteome</keyword>
<evidence type="ECO:0000256" key="2">
    <source>
        <dbReference type="ARBA" id="ARBA00010790"/>
    </source>
</evidence>
<evidence type="ECO:0000256" key="5">
    <source>
        <dbReference type="PIRSR" id="PIRSR000137-2"/>
    </source>
</evidence>
<dbReference type="InterPro" id="IPR023978">
    <property type="entry name" value="GMC_oxidoreductase_bact"/>
</dbReference>
<protein>
    <submittedName>
        <fullName evidence="8">Mycofactocin system GMC family oxidoreductase MftG</fullName>
        <ecNumber evidence="8">1.-.-.-</ecNumber>
    </submittedName>
</protein>
<gene>
    <name evidence="8" type="primary">mftG</name>
    <name evidence="8" type="ORF">FOY51_24025</name>
</gene>
<dbReference type="EMBL" id="VLNY01000018">
    <property type="protein sequence ID" value="KAA0018388.1"/>
    <property type="molecule type" value="Genomic_DNA"/>
</dbReference>
<evidence type="ECO:0000256" key="4">
    <source>
        <dbReference type="ARBA" id="ARBA00022827"/>
    </source>
</evidence>
<keyword evidence="4 5" id="KW-0274">FAD</keyword>
<dbReference type="EC" id="1.-.-.-" evidence="8"/>
<dbReference type="Pfam" id="PF00732">
    <property type="entry name" value="GMC_oxred_N"/>
    <property type="match status" value="1"/>
</dbReference>
<dbReference type="RefSeq" id="WP_149432817.1">
    <property type="nucleotide sequence ID" value="NZ_VLNY01000018.1"/>
</dbReference>
<dbReference type="PROSITE" id="PS51257">
    <property type="entry name" value="PROKAR_LIPOPROTEIN"/>
    <property type="match status" value="1"/>
</dbReference>
<evidence type="ECO:0000256" key="1">
    <source>
        <dbReference type="ARBA" id="ARBA00001974"/>
    </source>
</evidence>
<comment type="similarity">
    <text evidence="2 6">Belongs to the GMC oxidoreductase family.</text>
</comment>
<feature type="domain" description="Glucose-methanol-choline oxidoreductase N-terminal" evidence="7">
    <location>
        <begin position="80"/>
        <end position="103"/>
    </location>
</feature>
<dbReference type="NCBIfam" id="TIGR03970">
    <property type="entry name" value="Rv0697"/>
    <property type="match status" value="1"/>
</dbReference>
<dbReference type="PROSITE" id="PS00623">
    <property type="entry name" value="GMC_OXRED_1"/>
    <property type="match status" value="1"/>
</dbReference>
<dbReference type="Pfam" id="PF05199">
    <property type="entry name" value="GMC_oxred_C"/>
    <property type="match status" value="1"/>
</dbReference>
<sequence length="480" mass="50468">MGRTAEVLIVGGGTCGCVLAARLSEQSDRTVLLVEAGPGFDETPDSLRDPTAMAVGPESVWARRYPAALTATRSGVAVRGRVLGGSSAVNGGYFVRGTAADFDGWGGAWSYDKVLPYFRKSEHDLDFDGEYHGGAGPIRVRRDRADEFVPLSAEFAQVCVSAGFARCADLNAPGFDGVGSVPMNIDRGARITTAAAYLAPALVRSNLRVETKTVVQQLVIESGRAVGIVVERGGVVDRYYADRIVLCAGAIESAALLMRSGIGDPERLRAAGVSTRYALPAVGAAFADHPEVAVPYRLLASSESKAVAALQVILGNGGVELRPYTAAMDLLVPGSGMDVPYLGVALMQSESRGVVTVRSDDPAVPPDIEYRYLSAAADRTRLREGVQLAQELLAALASRGVLTFDHIDPTDDWMSANLGTSQHMMGTCPMGADGVVDENCAVHGVDALYVVDTSVIPNNLSRGPNATAVMIAERAAALLR</sequence>
<feature type="binding site" evidence="5">
    <location>
        <position position="215"/>
    </location>
    <ligand>
        <name>FAD</name>
        <dbReference type="ChEBI" id="CHEBI:57692"/>
    </ligand>
</feature>